<feature type="domain" description="RRM" evidence="4">
    <location>
        <begin position="232"/>
        <end position="303"/>
    </location>
</feature>
<protein>
    <recommendedName>
        <fullName evidence="4">RRM domain-containing protein</fullName>
    </recommendedName>
</protein>
<gene>
    <name evidence="5" type="ORF">HHI36_019440</name>
</gene>
<dbReference type="InterPro" id="IPR035979">
    <property type="entry name" value="RBD_domain_sf"/>
</dbReference>
<name>A0ABD2P2X6_9CUCU</name>
<evidence type="ECO:0000256" key="3">
    <source>
        <dbReference type="SAM" id="MobiDB-lite"/>
    </source>
</evidence>
<dbReference type="EMBL" id="JABFTP020000165">
    <property type="protein sequence ID" value="KAL3285331.1"/>
    <property type="molecule type" value="Genomic_DNA"/>
</dbReference>
<proteinExistence type="predicted"/>
<dbReference type="Proteomes" id="UP001516400">
    <property type="component" value="Unassembled WGS sequence"/>
</dbReference>
<keyword evidence="6" id="KW-1185">Reference proteome</keyword>
<dbReference type="Gene3D" id="3.30.70.330">
    <property type="match status" value="3"/>
</dbReference>
<evidence type="ECO:0000313" key="5">
    <source>
        <dbReference type="EMBL" id="KAL3285331.1"/>
    </source>
</evidence>
<feature type="compositionally biased region" description="Polar residues" evidence="3">
    <location>
        <begin position="348"/>
        <end position="362"/>
    </location>
</feature>
<feature type="domain" description="RRM" evidence="4">
    <location>
        <begin position="136"/>
        <end position="219"/>
    </location>
</feature>
<evidence type="ECO:0000256" key="1">
    <source>
        <dbReference type="ARBA" id="ARBA00022884"/>
    </source>
</evidence>
<evidence type="ECO:0000256" key="2">
    <source>
        <dbReference type="PROSITE-ProRule" id="PRU00176"/>
    </source>
</evidence>
<feature type="region of interest" description="Disordered" evidence="3">
    <location>
        <begin position="339"/>
        <end position="375"/>
    </location>
</feature>
<dbReference type="PROSITE" id="PS50102">
    <property type="entry name" value="RRM"/>
    <property type="match status" value="3"/>
</dbReference>
<feature type="non-terminal residue" evidence="5">
    <location>
        <position position="538"/>
    </location>
</feature>
<dbReference type="GO" id="GO:0003723">
    <property type="term" value="F:RNA binding"/>
    <property type="evidence" value="ECO:0007669"/>
    <property type="project" value="UniProtKB-UniRule"/>
</dbReference>
<reference evidence="5 6" key="1">
    <citation type="journal article" date="2021" name="BMC Biol.">
        <title>Horizontally acquired antibacterial genes associated with adaptive radiation of ladybird beetles.</title>
        <authorList>
            <person name="Li H.S."/>
            <person name="Tang X.F."/>
            <person name="Huang Y.H."/>
            <person name="Xu Z.Y."/>
            <person name="Chen M.L."/>
            <person name="Du X.Y."/>
            <person name="Qiu B.Y."/>
            <person name="Chen P.T."/>
            <person name="Zhang W."/>
            <person name="Slipinski A."/>
            <person name="Escalona H.E."/>
            <person name="Waterhouse R.M."/>
            <person name="Zwick A."/>
            <person name="Pang H."/>
        </authorList>
    </citation>
    <scope>NUCLEOTIDE SEQUENCE [LARGE SCALE GENOMIC DNA]</scope>
    <source>
        <strain evidence="5">SYSU2018</strain>
    </source>
</reference>
<dbReference type="Pfam" id="PF00076">
    <property type="entry name" value="RRM_1"/>
    <property type="match status" value="2"/>
</dbReference>
<evidence type="ECO:0000259" key="4">
    <source>
        <dbReference type="PROSITE" id="PS50102"/>
    </source>
</evidence>
<dbReference type="AlphaFoldDB" id="A0ABD2P2X6"/>
<dbReference type="PANTHER" id="PTHR21245">
    <property type="entry name" value="HETEROGENEOUS NUCLEAR RIBONUCLEOPROTEIN"/>
    <property type="match status" value="1"/>
</dbReference>
<keyword evidence="1 2" id="KW-0694">RNA-binding</keyword>
<dbReference type="InterPro" id="IPR012677">
    <property type="entry name" value="Nucleotide-bd_a/b_plait_sf"/>
</dbReference>
<accession>A0ABD2P2X6</accession>
<organism evidence="5 6">
    <name type="scientific">Cryptolaemus montrouzieri</name>
    <dbReference type="NCBI Taxonomy" id="559131"/>
    <lineage>
        <taxon>Eukaryota</taxon>
        <taxon>Metazoa</taxon>
        <taxon>Ecdysozoa</taxon>
        <taxon>Arthropoda</taxon>
        <taxon>Hexapoda</taxon>
        <taxon>Insecta</taxon>
        <taxon>Pterygota</taxon>
        <taxon>Neoptera</taxon>
        <taxon>Endopterygota</taxon>
        <taxon>Coleoptera</taxon>
        <taxon>Polyphaga</taxon>
        <taxon>Cucujiformia</taxon>
        <taxon>Coccinelloidea</taxon>
        <taxon>Coccinellidae</taxon>
        <taxon>Scymninae</taxon>
        <taxon>Scymnini</taxon>
        <taxon>Cryptolaemus</taxon>
    </lineage>
</organism>
<sequence>MLRINGEYKLSQEMKEKCNRRLRGLCAKYGFECTQVNGQRICTSTIYPVRRELRGTEIFIGKIPRNVFEDELIPLFMKAGTLCRFRLMLDFSLKNRGYAFATYTKPEYADRAILLFDNYEIRPKYKMGIFKSIDNCRLFFGNIPLHFNKADILKVLTENSIGGINEIIMYEDLLNPKLNRGYVFVEFLSHRDAAMARKQLYPGCLIVNGEAIFVDWADPIPDVDPQVMAKVTKLFIHHLPIDLTRDELAKIIDRLVDRSTVARVHKQRDYAFVHFEDRIYAEKGLKALRELPFPGVVVEWARPREYSKQARSENPPTHFCLSLPPKMRRRQQQYINNFISDSSSSDSQKSVPTSPKAIQTNPRIGKKEDDTPTLPRAVQCKPGVLEKEMVSTDTSPRSIVNTQMSNAQALKNLQSQQLLSSLSRNNEFKSATDTPYDALSKLYQYHQNHMSPSTSVPNTTKMASAFREEQSYRDPLIGLSVPLLPIGSVIQQQRNTPSSRVLQERSLLNDILLPHSSCRNAFSLQTIYNNNSLSSNRE</sequence>
<evidence type="ECO:0000313" key="6">
    <source>
        <dbReference type="Proteomes" id="UP001516400"/>
    </source>
</evidence>
<feature type="domain" description="RRM" evidence="4">
    <location>
        <begin position="56"/>
        <end position="134"/>
    </location>
</feature>
<dbReference type="CDD" id="cd12249">
    <property type="entry name" value="RRM1_hnRNPR_like"/>
    <property type="match status" value="1"/>
</dbReference>
<dbReference type="SUPFAM" id="SSF54928">
    <property type="entry name" value="RNA-binding domain, RBD"/>
    <property type="match status" value="2"/>
</dbReference>
<dbReference type="SMART" id="SM00360">
    <property type="entry name" value="RRM"/>
    <property type="match status" value="3"/>
</dbReference>
<dbReference type="InterPro" id="IPR000504">
    <property type="entry name" value="RRM_dom"/>
</dbReference>
<comment type="caution">
    <text evidence="5">The sequence shown here is derived from an EMBL/GenBank/DDBJ whole genome shotgun (WGS) entry which is preliminary data.</text>
</comment>